<dbReference type="Pfam" id="PF01206">
    <property type="entry name" value="TusA"/>
    <property type="match status" value="1"/>
</dbReference>
<dbReference type="Pfam" id="PF13686">
    <property type="entry name" value="DrsE_2"/>
    <property type="match status" value="1"/>
</dbReference>
<evidence type="ECO:0000256" key="4">
    <source>
        <dbReference type="ARBA" id="ARBA00022827"/>
    </source>
</evidence>
<keyword evidence="4" id="KW-0274">FAD</keyword>
<evidence type="ECO:0000259" key="7">
    <source>
        <dbReference type="PROSITE" id="PS50206"/>
    </source>
</evidence>
<dbReference type="InterPro" id="IPR032836">
    <property type="entry name" value="DsrE2-like"/>
</dbReference>
<evidence type="ECO:0000256" key="5">
    <source>
        <dbReference type="ARBA" id="ARBA00023002"/>
    </source>
</evidence>
<evidence type="ECO:0000256" key="6">
    <source>
        <dbReference type="ARBA" id="ARBA00023284"/>
    </source>
</evidence>
<name>A0A926EF91_9FIRM</name>
<dbReference type="Gene3D" id="3.40.1260.10">
    <property type="entry name" value="DsrEFH-like"/>
    <property type="match status" value="1"/>
</dbReference>
<dbReference type="InterPro" id="IPR036868">
    <property type="entry name" value="TusA-like_sf"/>
</dbReference>
<dbReference type="SUPFAM" id="SSF55424">
    <property type="entry name" value="FAD/NAD-linked reductases, dimerisation (C-terminal) domain"/>
    <property type="match status" value="1"/>
</dbReference>
<dbReference type="SUPFAM" id="SSF52821">
    <property type="entry name" value="Rhodanese/Cell cycle control phosphatase"/>
    <property type="match status" value="1"/>
</dbReference>
<sequence length="821" mass="90194">MSKKIVIIGGVAGGASTAARLRRMDESLEIIMFEKGEYISFANCGLPYYIGETIKERSQLILQSVEGMSRKFNLDIRNLTEVIAINREEKTVTATDLRTGKVYKESYDELVLSPGATPIKPGIEGIDECSNIFTLRNIPDTDNIKHYIDEMKPQTAVVIGGGFIGLEMAENLHALGIEVTLIEAGNQVMAPLDIEMASMVHSHLIEKGIRLILEDGVKAFENKGKKVVLQSGKSIETDFILLSIGVKPESRLAKEAGLEVSERGSILVNDYLQTSDEHIYALGDAIAVKDFVSEEKTMIPLAWPANRQGRLVANNICGRKEKYKGTLGSSVAKVFDYTVATTGNNEKTLKGLGRSYKTIHIHPSAHAGYYPGAFPIAYKLLFDPQTGKILGAQGVGIEGVEKRIDILATALKGELTIYDLQDVEVCYAPPYNSAKDPVNMLGYYAANIIDGLVEVAQWYEVDGVVGEENVILDVREEFELATGKIDGALNIPLGQLRDKLGTLSKDKTYYVMCQVGQRGYVASRLLKEQGYKCKSIDGGLKTYSYVKRAKSDIAQQEAKLRMQQNMEQVERGENRSEYELDTCGLQCPGPISKVYEQLEKMKAGEVLKVNASDPGFAKDIEAWCETTHNALLGVNFDKKRKAFTATIKKGVEQDEEKQKASMSVQKNGATLVVFSGDLDKAIAAFIIATGAAATGKEVTLFFTFWGLNILKKKDKPKVEKDFIETMFDKMLPSHTGQLGLSHMNMGGMGPKMIKQIMQKHGVDDLDTMIENACRMGVKLVACAMSMELMGIKKEEFIDGVEIGGVATYLGAADNSELNLFI</sequence>
<dbReference type="EC" id="1.8.1.14" evidence="8"/>
<dbReference type="InterPro" id="IPR036188">
    <property type="entry name" value="FAD/NAD-bd_sf"/>
</dbReference>
<dbReference type="Proteomes" id="UP000655830">
    <property type="component" value="Unassembled WGS sequence"/>
</dbReference>
<dbReference type="Gene3D" id="3.40.250.10">
    <property type="entry name" value="Rhodanese-like domain"/>
    <property type="match status" value="1"/>
</dbReference>
<evidence type="ECO:0000313" key="8">
    <source>
        <dbReference type="EMBL" id="MBC8578491.1"/>
    </source>
</evidence>
<dbReference type="InterPro" id="IPR050260">
    <property type="entry name" value="FAD-bd_OxRdtase"/>
</dbReference>
<dbReference type="Pfam" id="PF07992">
    <property type="entry name" value="Pyr_redox_2"/>
    <property type="match status" value="1"/>
</dbReference>
<evidence type="ECO:0000256" key="3">
    <source>
        <dbReference type="ARBA" id="ARBA00022630"/>
    </source>
</evidence>
<dbReference type="InterPro" id="IPR036873">
    <property type="entry name" value="Rhodanese-like_dom_sf"/>
</dbReference>
<keyword evidence="6" id="KW-0676">Redox-active center</keyword>
<keyword evidence="9" id="KW-1185">Reference proteome</keyword>
<dbReference type="RefSeq" id="WP_249331474.1">
    <property type="nucleotide sequence ID" value="NZ_JACRSY010000003.1"/>
</dbReference>
<dbReference type="GO" id="GO:0050451">
    <property type="term" value="F:CoA-disulfide reductase (NADPH) activity"/>
    <property type="evidence" value="ECO:0007669"/>
    <property type="project" value="UniProtKB-EC"/>
</dbReference>
<dbReference type="EMBL" id="JACRSY010000003">
    <property type="protein sequence ID" value="MBC8578491.1"/>
    <property type="molecule type" value="Genomic_DNA"/>
</dbReference>
<dbReference type="InterPro" id="IPR023753">
    <property type="entry name" value="FAD/NAD-binding_dom"/>
</dbReference>
<dbReference type="InterPro" id="IPR001455">
    <property type="entry name" value="TusA-like"/>
</dbReference>
<dbReference type="SUPFAM" id="SSF64307">
    <property type="entry name" value="SirA-like"/>
    <property type="match status" value="1"/>
</dbReference>
<dbReference type="Gene3D" id="3.30.110.40">
    <property type="entry name" value="TusA-like domain"/>
    <property type="match status" value="1"/>
</dbReference>
<dbReference type="SUPFAM" id="SSF51905">
    <property type="entry name" value="FAD/NAD(P)-binding domain"/>
    <property type="match status" value="2"/>
</dbReference>
<dbReference type="SUPFAM" id="SSF75169">
    <property type="entry name" value="DsrEFH-like"/>
    <property type="match status" value="1"/>
</dbReference>
<dbReference type="PANTHER" id="PTHR43429:SF1">
    <property type="entry name" value="NAD(P)H SULFUR OXIDOREDUCTASE (COA-DEPENDENT)"/>
    <property type="match status" value="1"/>
</dbReference>
<dbReference type="InterPro" id="IPR001763">
    <property type="entry name" value="Rhodanese-like_dom"/>
</dbReference>
<dbReference type="PRINTS" id="PR00368">
    <property type="entry name" value="FADPNR"/>
</dbReference>
<feature type="domain" description="Rhodanese" evidence="7">
    <location>
        <begin position="465"/>
        <end position="552"/>
    </location>
</feature>
<dbReference type="SMART" id="SM00450">
    <property type="entry name" value="RHOD"/>
    <property type="match status" value="1"/>
</dbReference>
<comment type="cofactor">
    <cofactor evidence="1">
        <name>FAD</name>
        <dbReference type="ChEBI" id="CHEBI:57692"/>
    </cofactor>
</comment>
<evidence type="ECO:0000256" key="1">
    <source>
        <dbReference type="ARBA" id="ARBA00001974"/>
    </source>
</evidence>
<dbReference type="NCBIfam" id="NF010037">
    <property type="entry name" value="PRK13512.1"/>
    <property type="match status" value="1"/>
</dbReference>
<dbReference type="PROSITE" id="PS50206">
    <property type="entry name" value="RHODANESE_3"/>
    <property type="match status" value="1"/>
</dbReference>
<keyword evidence="3" id="KW-0285">Flavoprotein</keyword>
<evidence type="ECO:0000256" key="2">
    <source>
        <dbReference type="ARBA" id="ARBA00009130"/>
    </source>
</evidence>
<organism evidence="8 9">
    <name type="scientific">Zhenhengia yiwuensis</name>
    <dbReference type="NCBI Taxonomy" id="2763666"/>
    <lineage>
        <taxon>Bacteria</taxon>
        <taxon>Bacillati</taxon>
        <taxon>Bacillota</taxon>
        <taxon>Clostridia</taxon>
        <taxon>Lachnospirales</taxon>
        <taxon>Lachnospiraceae</taxon>
        <taxon>Zhenhengia</taxon>
    </lineage>
</organism>
<gene>
    <name evidence="8" type="ORF">H8718_02945</name>
</gene>
<dbReference type="PANTHER" id="PTHR43429">
    <property type="entry name" value="PYRIDINE NUCLEOTIDE-DISULFIDE OXIDOREDUCTASE DOMAIN-CONTAINING"/>
    <property type="match status" value="1"/>
</dbReference>
<dbReference type="InterPro" id="IPR027396">
    <property type="entry name" value="DsrEFH-like"/>
</dbReference>
<dbReference type="Pfam" id="PF00581">
    <property type="entry name" value="Rhodanese"/>
    <property type="match status" value="1"/>
</dbReference>
<dbReference type="AlphaFoldDB" id="A0A926EF91"/>
<dbReference type="Gene3D" id="3.50.50.60">
    <property type="entry name" value="FAD/NAD(P)-binding domain"/>
    <property type="match status" value="2"/>
</dbReference>
<evidence type="ECO:0000313" key="9">
    <source>
        <dbReference type="Proteomes" id="UP000655830"/>
    </source>
</evidence>
<comment type="caution">
    <text evidence="8">The sequence shown here is derived from an EMBL/GenBank/DDBJ whole genome shotgun (WGS) entry which is preliminary data.</text>
</comment>
<protein>
    <submittedName>
        <fullName evidence="8">CoA-disulfide reductase</fullName>
        <ecNumber evidence="8">1.8.1.14</ecNumber>
    </submittedName>
</protein>
<reference evidence="8" key="1">
    <citation type="submission" date="2020-08" db="EMBL/GenBank/DDBJ databases">
        <title>Genome public.</title>
        <authorList>
            <person name="Liu C."/>
            <person name="Sun Q."/>
        </authorList>
    </citation>
    <scope>NUCLEOTIDE SEQUENCE</scope>
    <source>
        <strain evidence="8">NSJ-12</strain>
    </source>
</reference>
<dbReference type="Pfam" id="PF02852">
    <property type="entry name" value="Pyr_redox_dim"/>
    <property type="match status" value="1"/>
</dbReference>
<accession>A0A926EF91</accession>
<dbReference type="PRINTS" id="PR00411">
    <property type="entry name" value="PNDRDTASEI"/>
</dbReference>
<keyword evidence="5 8" id="KW-0560">Oxidoreductase</keyword>
<dbReference type="InterPro" id="IPR004099">
    <property type="entry name" value="Pyr_nucl-diS_OxRdtase_dimer"/>
</dbReference>
<comment type="similarity">
    <text evidence="2">Belongs to the class-III pyridine nucleotide-disulfide oxidoreductase family.</text>
</comment>
<dbReference type="InterPro" id="IPR016156">
    <property type="entry name" value="FAD/NAD-linked_Rdtase_dimer_sf"/>
</dbReference>
<proteinExistence type="inferred from homology"/>